<protein>
    <submittedName>
        <fullName evidence="1">RCG39873</fullName>
    </submittedName>
</protein>
<evidence type="ECO:0000313" key="1">
    <source>
        <dbReference type="EMBL" id="EDM17446.1"/>
    </source>
</evidence>
<accession>A6I984</accession>
<sequence length="25" mass="2935">MVHTFNSSTQKNYTEKCCLKDQNKS</sequence>
<reference evidence="1 2" key="1">
    <citation type="submission" date="2005-09" db="EMBL/GenBank/DDBJ databases">
        <authorList>
            <person name="Mural R.J."/>
            <person name="Li P.W."/>
            <person name="Adams M.D."/>
            <person name="Amanatides P.G."/>
            <person name="Baden-Tillson H."/>
            <person name="Barnstead M."/>
            <person name="Chin S.H."/>
            <person name="Dew I."/>
            <person name="Evans C.A."/>
            <person name="Ferriera S."/>
            <person name="Flanigan M."/>
            <person name="Fosler C."/>
            <person name="Glodek A."/>
            <person name="Gu Z."/>
            <person name="Holt R.A."/>
            <person name="Jennings D."/>
            <person name="Kraft C.L."/>
            <person name="Lu F."/>
            <person name="Nguyen T."/>
            <person name="Nusskern D.R."/>
            <person name="Pfannkoch C.M."/>
            <person name="Sitter C."/>
            <person name="Sutton G.G."/>
            <person name="Venter J.C."/>
            <person name="Wang Z."/>
            <person name="Woodage T."/>
            <person name="Zheng X.H."/>
            <person name="Zhong F."/>
        </authorList>
    </citation>
    <scope>NUCLEOTIDE SEQUENCE [LARGE SCALE GENOMIC DNA]</scope>
    <source>
        <strain>BN</strain>
        <strain evidence="2">Sprague-Dawley</strain>
    </source>
</reference>
<dbReference type="AlphaFoldDB" id="A6I984"/>
<gene>
    <name evidence="1" type="ORF">rCG_39873</name>
</gene>
<proteinExistence type="predicted"/>
<name>A6I984_RAT</name>
<organism evidence="1 2">
    <name type="scientific">Rattus norvegicus</name>
    <name type="common">Rat</name>
    <dbReference type="NCBI Taxonomy" id="10116"/>
    <lineage>
        <taxon>Eukaryota</taxon>
        <taxon>Metazoa</taxon>
        <taxon>Chordata</taxon>
        <taxon>Craniata</taxon>
        <taxon>Vertebrata</taxon>
        <taxon>Euteleostomi</taxon>
        <taxon>Mammalia</taxon>
        <taxon>Eutheria</taxon>
        <taxon>Euarchontoglires</taxon>
        <taxon>Glires</taxon>
        <taxon>Rodentia</taxon>
        <taxon>Myomorpha</taxon>
        <taxon>Muroidea</taxon>
        <taxon>Muridae</taxon>
        <taxon>Murinae</taxon>
        <taxon>Rattus</taxon>
    </lineage>
</organism>
<evidence type="ECO:0000313" key="2">
    <source>
        <dbReference type="Proteomes" id="UP000234681"/>
    </source>
</evidence>
<dbReference type="EMBL" id="CH473956">
    <property type="protein sequence ID" value="EDM17446.1"/>
    <property type="molecule type" value="Genomic_DNA"/>
</dbReference>
<dbReference type="Proteomes" id="UP000234681">
    <property type="component" value="Chromosome 1"/>
</dbReference>